<dbReference type="GO" id="GO:0022857">
    <property type="term" value="F:transmembrane transporter activity"/>
    <property type="evidence" value="ECO:0007669"/>
    <property type="project" value="InterPro"/>
</dbReference>
<evidence type="ECO:0000313" key="9">
    <source>
        <dbReference type="Proteomes" id="UP000184268"/>
    </source>
</evidence>
<evidence type="ECO:0000256" key="2">
    <source>
        <dbReference type="ARBA" id="ARBA00022448"/>
    </source>
</evidence>
<keyword evidence="9" id="KW-1185">Reference proteome</keyword>
<dbReference type="RefSeq" id="WP_082766595.1">
    <property type="nucleotide sequence ID" value="NZ_FQXG01000002.1"/>
</dbReference>
<accession>A0A1M5RDQ2</accession>
<evidence type="ECO:0000256" key="6">
    <source>
        <dbReference type="ARBA" id="ARBA00023136"/>
    </source>
</evidence>
<evidence type="ECO:0000256" key="7">
    <source>
        <dbReference type="SAM" id="Phobius"/>
    </source>
</evidence>
<protein>
    <submittedName>
        <fullName evidence="8">Uncharacterized membrane protein YccC</fullName>
    </submittedName>
</protein>
<dbReference type="Pfam" id="PF04632">
    <property type="entry name" value="FUSC"/>
    <property type="match status" value="1"/>
</dbReference>
<dbReference type="Proteomes" id="UP000184268">
    <property type="component" value="Unassembled WGS sequence"/>
</dbReference>
<feature type="transmembrane region" description="Helical" evidence="7">
    <location>
        <begin position="347"/>
        <end position="367"/>
    </location>
</feature>
<dbReference type="AlphaFoldDB" id="A0A1M5RDQ2"/>
<dbReference type="PANTHER" id="PTHR30509:SF9">
    <property type="entry name" value="MULTIDRUG RESISTANCE PROTEIN MDTO"/>
    <property type="match status" value="1"/>
</dbReference>
<feature type="transmembrane region" description="Helical" evidence="7">
    <location>
        <begin position="373"/>
        <end position="391"/>
    </location>
</feature>
<evidence type="ECO:0000256" key="5">
    <source>
        <dbReference type="ARBA" id="ARBA00022989"/>
    </source>
</evidence>
<feature type="transmembrane region" description="Helical" evidence="7">
    <location>
        <begin position="108"/>
        <end position="133"/>
    </location>
</feature>
<feature type="transmembrane region" description="Helical" evidence="7">
    <location>
        <begin position="298"/>
        <end position="318"/>
    </location>
</feature>
<keyword evidence="2" id="KW-0813">Transport</keyword>
<keyword evidence="5 7" id="KW-1133">Transmembrane helix</keyword>
<dbReference type="InterPro" id="IPR006726">
    <property type="entry name" value="PHBA_efflux_AaeB/fusaric-R"/>
</dbReference>
<feature type="transmembrane region" description="Helical" evidence="7">
    <location>
        <begin position="80"/>
        <end position="96"/>
    </location>
</feature>
<feature type="transmembrane region" description="Helical" evidence="7">
    <location>
        <begin position="12"/>
        <end position="28"/>
    </location>
</feature>
<feature type="transmembrane region" description="Helical" evidence="7">
    <location>
        <begin position="58"/>
        <end position="74"/>
    </location>
</feature>
<keyword evidence="4 7" id="KW-0812">Transmembrane</keyword>
<evidence type="ECO:0000256" key="4">
    <source>
        <dbReference type="ARBA" id="ARBA00022692"/>
    </source>
</evidence>
<reference evidence="8 9" key="1">
    <citation type="submission" date="2016-11" db="EMBL/GenBank/DDBJ databases">
        <authorList>
            <person name="Jaros S."/>
            <person name="Januszkiewicz K."/>
            <person name="Wedrychowicz H."/>
        </authorList>
    </citation>
    <scope>NUCLEOTIDE SEQUENCE [LARGE SCALE GENOMIC DNA]</scope>
    <source>
        <strain evidence="8 9">DSM 16917</strain>
    </source>
</reference>
<proteinExistence type="predicted"/>
<dbReference type="GO" id="GO:0005886">
    <property type="term" value="C:plasma membrane"/>
    <property type="evidence" value="ECO:0007669"/>
    <property type="project" value="UniProtKB-SubCell"/>
</dbReference>
<evidence type="ECO:0000256" key="1">
    <source>
        <dbReference type="ARBA" id="ARBA00004651"/>
    </source>
</evidence>
<sequence>MLNHSMKGAIKYGLALIITMMLSMWLGWSKTSWSMLTVTVLAVLDTYGYSAKKGHDRLLGTVIGTAVAFLMIGLFVQQRALFIASMTAFMWVCVYFQSHRRWAYTSNLAITVCVIIGSSISADSVSVISTAIIRMEETVLGVVVFSVVYRLVWPSLTDEAYFSKLQSELNDLQSLSALLKKGEHDSDEIAKLLSRVKKSADSLKELLSLPVEPNEYLFQHRKKLHSLTALIDDAIKIADQEASRHGSMVNSFYLGVLDELLEELARFVESRGETDITKSKDAKLAALPAMLLPKEKRLYFANLAACVMLTTFVLWIIMPVPMGVLFPTFAGIFAANVMAIPGKAVKYIMLIYVGIAAVLILQFVFIMPAMTEAWQILALYFVNAVFLFGMCDFLKVGALKALAGNVLVNVPSSAVEPVPSYNILSPLNLLVVLCLSLLIIEFYAKVFSIKAAQS</sequence>
<comment type="subcellular location">
    <subcellularLocation>
        <location evidence="1">Cell membrane</location>
        <topology evidence="1">Multi-pass membrane protein</topology>
    </subcellularLocation>
</comment>
<gene>
    <name evidence="8" type="ORF">SAMN02745129_1584</name>
</gene>
<evidence type="ECO:0000313" key="8">
    <source>
        <dbReference type="EMBL" id="SHH24424.1"/>
    </source>
</evidence>
<dbReference type="PANTHER" id="PTHR30509">
    <property type="entry name" value="P-HYDROXYBENZOIC ACID EFFLUX PUMP SUBUNIT-RELATED"/>
    <property type="match status" value="1"/>
</dbReference>
<feature type="transmembrane region" description="Helical" evidence="7">
    <location>
        <begin position="427"/>
        <end position="444"/>
    </location>
</feature>
<keyword evidence="3" id="KW-1003">Cell membrane</keyword>
<dbReference type="STRING" id="299255.SAMN02745129_1584"/>
<evidence type="ECO:0000256" key="3">
    <source>
        <dbReference type="ARBA" id="ARBA00022475"/>
    </source>
</evidence>
<name>A0A1M5RDQ2_9GAMM</name>
<dbReference type="EMBL" id="FQXG01000002">
    <property type="protein sequence ID" value="SHH24424.1"/>
    <property type="molecule type" value="Genomic_DNA"/>
</dbReference>
<keyword evidence="6 7" id="KW-0472">Membrane</keyword>
<dbReference type="OrthoDB" id="5750541at2"/>
<organism evidence="8 9">
    <name type="scientific">Ferrimonas marina</name>
    <dbReference type="NCBI Taxonomy" id="299255"/>
    <lineage>
        <taxon>Bacteria</taxon>
        <taxon>Pseudomonadati</taxon>
        <taxon>Pseudomonadota</taxon>
        <taxon>Gammaproteobacteria</taxon>
        <taxon>Alteromonadales</taxon>
        <taxon>Ferrimonadaceae</taxon>
        <taxon>Ferrimonas</taxon>
    </lineage>
</organism>